<evidence type="ECO:0000313" key="1">
    <source>
        <dbReference type="EMBL" id="JAL60017.1"/>
    </source>
</evidence>
<organism evidence="1">
    <name type="scientific">Daphnia magna</name>
    <dbReference type="NCBI Taxonomy" id="35525"/>
    <lineage>
        <taxon>Eukaryota</taxon>
        <taxon>Metazoa</taxon>
        <taxon>Ecdysozoa</taxon>
        <taxon>Arthropoda</taxon>
        <taxon>Crustacea</taxon>
        <taxon>Branchiopoda</taxon>
        <taxon>Diplostraca</taxon>
        <taxon>Cladocera</taxon>
        <taxon>Anomopoda</taxon>
        <taxon>Daphniidae</taxon>
        <taxon>Daphnia</taxon>
    </lineage>
</organism>
<sequence length="58" mass="6519">MHIFRRLLGIKWNITSSYNLVLFQGFTLGAAGRCNLPPEKSSVFPSTGCFSQNFMGYN</sequence>
<name>A0A0N8D4K3_9CRUS</name>
<accession>A0A0N8D4K3</accession>
<protein>
    <submittedName>
        <fullName evidence="1">Uncharacterized protein</fullName>
    </submittedName>
</protein>
<dbReference type="EMBL" id="GDIQ01091709">
    <property type="protein sequence ID" value="JAL60017.1"/>
    <property type="molecule type" value="Transcribed_RNA"/>
</dbReference>
<proteinExistence type="predicted"/>
<reference evidence="1" key="1">
    <citation type="submission" date="2015-10" db="EMBL/GenBank/DDBJ databases">
        <title>EvidentialGene: Evidence-directed Construction of Complete mRNA Transcriptomes without Genomes.</title>
        <authorList>
            <person name="Gilbert D.G."/>
        </authorList>
    </citation>
    <scope>NUCLEOTIDE SEQUENCE</scope>
</reference>
<dbReference type="AlphaFoldDB" id="A0A0N8D4K3"/>